<sequence>MRFSTAFATVLAVACTSALAAPTAITARDVQRAVAGISKMPPPGIVELTSLEARARKLKRVNAPRPPSPHPNGETNGHATNGDANGHATNGDSNGHAENGDNTGGSTSTLPNHFPPALVGQVGSAPAPHNPEVTTHNPEGENAQEQHAPVEEWPGERRALNMRRRMLGSALRKRVNAPRPPSPHPNGETNGHATNGDTNGHATNGDSNGHAENGDNTGGSTSTLPNHFPPALVGQVGSAPAPHNPEVTTHNPEGENAPEQHAPVEEWPGERRMFWGRDL</sequence>
<feature type="compositionally biased region" description="Polar residues" evidence="1">
    <location>
        <begin position="187"/>
        <end position="207"/>
    </location>
</feature>
<feature type="compositionally biased region" description="Polar residues" evidence="1">
    <location>
        <begin position="100"/>
        <end position="111"/>
    </location>
</feature>
<feature type="chain" id="PRO_5020181835" evidence="2">
    <location>
        <begin position="21"/>
        <end position="279"/>
    </location>
</feature>
<keyword evidence="2" id="KW-0732">Signal</keyword>
<feature type="compositionally biased region" description="Basic and acidic residues" evidence="1">
    <location>
        <begin position="148"/>
        <end position="157"/>
    </location>
</feature>
<evidence type="ECO:0000313" key="3">
    <source>
        <dbReference type="EMBL" id="TCD60089.1"/>
    </source>
</evidence>
<dbReference type="EMBL" id="RWJN01000661">
    <property type="protein sequence ID" value="TCD60089.1"/>
    <property type="molecule type" value="Genomic_DNA"/>
</dbReference>
<dbReference type="AlphaFoldDB" id="A0A4R0R848"/>
<evidence type="ECO:0000256" key="1">
    <source>
        <dbReference type="SAM" id="MobiDB-lite"/>
    </source>
</evidence>
<feature type="compositionally biased region" description="Polar residues" evidence="1">
    <location>
        <begin position="73"/>
        <end position="93"/>
    </location>
</feature>
<feature type="signal peptide" evidence="2">
    <location>
        <begin position="1"/>
        <end position="20"/>
    </location>
</feature>
<reference evidence="3 4" key="1">
    <citation type="submission" date="2018-11" db="EMBL/GenBank/DDBJ databases">
        <title>Genome assembly of Steccherinum ochraceum LE-BIN_3174, the white-rot fungus of the Steccherinaceae family (The Residual Polyporoid clade, Polyporales, Basidiomycota).</title>
        <authorList>
            <person name="Fedorova T.V."/>
            <person name="Glazunova O.A."/>
            <person name="Landesman E.O."/>
            <person name="Moiseenko K.V."/>
            <person name="Psurtseva N.V."/>
            <person name="Savinova O.S."/>
            <person name="Shakhova N.V."/>
            <person name="Tyazhelova T.V."/>
            <person name="Vasina D.V."/>
        </authorList>
    </citation>
    <scope>NUCLEOTIDE SEQUENCE [LARGE SCALE GENOMIC DNA]</scope>
    <source>
        <strain evidence="3 4">LE-BIN_3174</strain>
    </source>
</reference>
<evidence type="ECO:0000313" key="4">
    <source>
        <dbReference type="Proteomes" id="UP000292702"/>
    </source>
</evidence>
<feature type="region of interest" description="Disordered" evidence="1">
    <location>
        <begin position="172"/>
        <end position="279"/>
    </location>
</feature>
<feature type="region of interest" description="Disordered" evidence="1">
    <location>
        <begin position="60"/>
        <end position="157"/>
    </location>
</feature>
<gene>
    <name evidence="3" type="ORF">EIP91_010766</name>
</gene>
<proteinExistence type="predicted"/>
<accession>A0A4R0R848</accession>
<keyword evidence="4" id="KW-1185">Reference proteome</keyword>
<feature type="compositionally biased region" description="Basic and acidic residues" evidence="1">
    <location>
        <begin position="262"/>
        <end position="279"/>
    </location>
</feature>
<comment type="caution">
    <text evidence="3">The sequence shown here is derived from an EMBL/GenBank/DDBJ whole genome shotgun (WGS) entry which is preliminary data.</text>
</comment>
<protein>
    <submittedName>
        <fullName evidence="3">Uncharacterized protein</fullName>
    </submittedName>
</protein>
<feature type="compositionally biased region" description="Polar residues" evidence="1">
    <location>
        <begin position="214"/>
        <end position="225"/>
    </location>
</feature>
<name>A0A4R0R848_9APHY</name>
<dbReference type="PROSITE" id="PS51257">
    <property type="entry name" value="PROKAR_LIPOPROTEIN"/>
    <property type="match status" value="1"/>
</dbReference>
<evidence type="ECO:0000256" key="2">
    <source>
        <dbReference type="SAM" id="SignalP"/>
    </source>
</evidence>
<dbReference type="OrthoDB" id="434092at2759"/>
<dbReference type="Proteomes" id="UP000292702">
    <property type="component" value="Unassembled WGS sequence"/>
</dbReference>
<organism evidence="3 4">
    <name type="scientific">Steccherinum ochraceum</name>
    <dbReference type="NCBI Taxonomy" id="92696"/>
    <lineage>
        <taxon>Eukaryota</taxon>
        <taxon>Fungi</taxon>
        <taxon>Dikarya</taxon>
        <taxon>Basidiomycota</taxon>
        <taxon>Agaricomycotina</taxon>
        <taxon>Agaricomycetes</taxon>
        <taxon>Polyporales</taxon>
        <taxon>Steccherinaceae</taxon>
        <taxon>Steccherinum</taxon>
    </lineage>
</organism>